<keyword evidence="1" id="KW-0418">Kinase</keyword>
<evidence type="ECO:0000313" key="1">
    <source>
        <dbReference type="EMBL" id="MBW93297.1"/>
    </source>
</evidence>
<accession>A0A2P2JII8</accession>
<sequence>MPHGQNLHKFEKQYHLALENATLRPIQIEKIHSWKCPVRHMYSPSIIEADRKTYKQAAEKRIRETQKGVLSRTAMGWVFWIKTFWRLLTLCFLIACT</sequence>
<dbReference type="AlphaFoldDB" id="A0A2P2JII8"/>
<proteinExistence type="predicted"/>
<dbReference type="EMBL" id="GGEC01012814">
    <property type="protein sequence ID" value="MBW93297.1"/>
    <property type="molecule type" value="Transcribed_RNA"/>
</dbReference>
<keyword evidence="1" id="KW-0808">Transferase</keyword>
<name>A0A2P2JII8_RHIMU</name>
<reference evidence="1" key="1">
    <citation type="submission" date="2018-02" db="EMBL/GenBank/DDBJ databases">
        <title>Rhizophora mucronata_Transcriptome.</title>
        <authorList>
            <person name="Meera S.P."/>
            <person name="Sreeshan A."/>
            <person name="Augustine A."/>
        </authorList>
    </citation>
    <scope>NUCLEOTIDE SEQUENCE</scope>
    <source>
        <tissue evidence="1">Leaf</tissue>
    </source>
</reference>
<organism evidence="1">
    <name type="scientific">Rhizophora mucronata</name>
    <name type="common">Asiatic mangrove</name>
    <dbReference type="NCBI Taxonomy" id="61149"/>
    <lineage>
        <taxon>Eukaryota</taxon>
        <taxon>Viridiplantae</taxon>
        <taxon>Streptophyta</taxon>
        <taxon>Embryophyta</taxon>
        <taxon>Tracheophyta</taxon>
        <taxon>Spermatophyta</taxon>
        <taxon>Magnoliopsida</taxon>
        <taxon>eudicotyledons</taxon>
        <taxon>Gunneridae</taxon>
        <taxon>Pentapetalae</taxon>
        <taxon>rosids</taxon>
        <taxon>fabids</taxon>
        <taxon>Malpighiales</taxon>
        <taxon>Rhizophoraceae</taxon>
        <taxon>Rhizophora</taxon>
    </lineage>
</organism>
<dbReference type="GO" id="GO:0016301">
    <property type="term" value="F:kinase activity"/>
    <property type="evidence" value="ECO:0007669"/>
    <property type="project" value="UniProtKB-KW"/>
</dbReference>
<protein>
    <submittedName>
        <fullName evidence="1">Calcium-dependent protein kinase 1</fullName>
    </submittedName>
</protein>